<dbReference type="AlphaFoldDB" id="A0A402A5D3"/>
<dbReference type="RefSeq" id="WP_126581641.1">
    <property type="nucleotide sequence ID" value="NZ_BIFR01000001.1"/>
</dbReference>
<evidence type="ECO:0000313" key="1">
    <source>
        <dbReference type="EMBL" id="GCE14171.1"/>
    </source>
</evidence>
<sequence length="112" mass="12429">MSIKLAPTIALDDLSSIFIVAAPNGGEKHREYSILNVDSKTFACWLQTVIEGSDNQQKAEKIINSLDLSISIDRWWAINELADIGIDLNQHWYKNPSKASLVATIKSMRGGK</sequence>
<gene>
    <name evidence="1" type="ORF">KTT_40300</name>
    <name evidence="2" type="ORF">KTT_40840</name>
</gene>
<organism evidence="2 3">
    <name type="scientific">Tengunoibacter tsumagoiensis</name>
    <dbReference type="NCBI Taxonomy" id="2014871"/>
    <lineage>
        <taxon>Bacteria</taxon>
        <taxon>Bacillati</taxon>
        <taxon>Chloroflexota</taxon>
        <taxon>Ktedonobacteria</taxon>
        <taxon>Ktedonobacterales</taxon>
        <taxon>Dictyobacteraceae</taxon>
        <taxon>Tengunoibacter</taxon>
    </lineage>
</organism>
<evidence type="ECO:0000313" key="3">
    <source>
        <dbReference type="Proteomes" id="UP000287352"/>
    </source>
</evidence>
<protein>
    <submittedName>
        <fullName evidence="2">Uncharacterized protein</fullName>
    </submittedName>
</protein>
<comment type="caution">
    <text evidence="2">The sequence shown here is derived from an EMBL/GenBank/DDBJ whole genome shotgun (WGS) entry which is preliminary data.</text>
</comment>
<reference evidence="2" key="2">
    <citation type="journal article" date="2019" name="Int. J. Syst. Evol. Microbiol.">
        <title>Tengunoibacter tsumagoiensis gen. nov., sp. nov., Dictyobacter kobayashii sp. nov., Dictyobacter alpinus sp. nov., and description of Dictyobacteraceae fam. nov. within the order Ktedonobacterales isolated from Tengu-no-mugimeshi, a soil-like granular mass of micro-organisms, and emended descriptions of the genera Ktedonobacter and Dictyobacter.</title>
        <authorList>
            <person name="Wang C."/>
            <person name="Zheng Y."/>
            <person name="Sakai Y."/>
            <person name="Toyoda A."/>
            <person name="Minakuchi Y."/>
            <person name="Abe K."/>
            <person name="Yokota A."/>
            <person name="Yabe S."/>
        </authorList>
    </citation>
    <scope>NUCLEOTIDE SEQUENCE</scope>
    <source>
        <strain evidence="2">Uno3</strain>
    </source>
</reference>
<accession>A0A402A5D3</accession>
<proteinExistence type="predicted"/>
<dbReference type="EMBL" id="BIFR01000001">
    <property type="protein sequence ID" value="GCE14225.1"/>
    <property type="molecule type" value="Genomic_DNA"/>
</dbReference>
<keyword evidence="3" id="KW-1185">Reference proteome</keyword>
<dbReference type="Proteomes" id="UP000287352">
    <property type="component" value="Unassembled WGS sequence"/>
</dbReference>
<dbReference type="EMBL" id="BIFR01000001">
    <property type="protein sequence ID" value="GCE14171.1"/>
    <property type="molecule type" value="Genomic_DNA"/>
</dbReference>
<reference evidence="3" key="1">
    <citation type="submission" date="2018-12" db="EMBL/GenBank/DDBJ databases">
        <title>Tengunoibacter tsumagoiensis gen. nov., sp. nov., Dictyobacter kobayashii sp. nov., D. alpinus sp. nov., and D. joshuensis sp. nov. and description of Dictyobacteraceae fam. nov. within the order Ktedonobacterales isolated from Tengu-no-mugimeshi.</title>
        <authorList>
            <person name="Wang C.M."/>
            <person name="Zheng Y."/>
            <person name="Sakai Y."/>
            <person name="Toyoda A."/>
            <person name="Minakuchi Y."/>
            <person name="Abe K."/>
            <person name="Yokota A."/>
            <person name="Yabe S."/>
        </authorList>
    </citation>
    <scope>NUCLEOTIDE SEQUENCE [LARGE SCALE GENOMIC DNA]</scope>
    <source>
        <strain evidence="3">Uno3</strain>
    </source>
</reference>
<name>A0A402A5D3_9CHLR</name>
<evidence type="ECO:0000313" key="2">
    <source>
        <dbReference type="EMBL" id="GCE14225.1"/>
    </source>
</evidence>